<dbReference type="AlphaFoldDB" id="A0A1H2QEJ1"/>
<dbReference type="RefSeq" id="WP_074664850.1">
    <property type="nucleotide sequence ID" value="NZ_FNNH01000002.1"/>
</dbReference>
<dbReference type="EMBL" id="FNNH01000002">
    <property type="protein sequence ID" value="SDW05475.1"/>
    <property type="molecule type" value="Genomic_DNA"/>
</dbReference>
<accession>A0A1H2QEJ1</accession>
<name>A0A1H2QEJ1_9PROT</name>
<evidence type="ECO:0000313" key="2">
    <source>
        <dbReference type="Proteomes" id="UP000183454"/>
    </source>
</evidence>
<evidence type="ECO:0000313" key="1">
    <source>
        <dbReference type="EMBL" id="SDW05475.1"/>
    </source>
</evidence>
<gene>
    <name evidence="1" type="ORF">SAMN05421882_100276</name>
</gene>
<protein>
    <submittedName>
        <fullName evidence="1">Uncharacterized protein</fullName>
    </submittedName>
</protein>
<dbReference type="Proteomes" id="UP000183454">
    <property type="component" value="Unassembled WGS sequence"/>
</dbReference>
<sequence>MKRLIVLANFIGLLLPITLHAQSLGVFCWRLNPFVDILCFDIEDKGFVFELTGTQGIATFQISSHGAANLNRSTNRYHLGFTSHFPNGFHGQFFVSLNTESLNGIWSDNFGNSGDFFFQGAGPLPPGLSDGTDGDYFSHITSSR</sequence>
<proteinExistence type="predicted"/>
<organism evidence="1 2">
    <name type="scientific">Nitrosomonas communis</name>
    <dbReference type="NCBI Taxonomy" id="44574"/>
    <lineage>
        <taxon>Bacteria</taxon>
        <taxon>Pseudomonadati</taxon>
        <taxon>Pseudomonadota</taxon>
        <taxon>Betaproteobacteria</taxon>
        <taxon>Nitrosomonadales</taxon>
        <taxon>Nitrosomonadaceae</taxon>
        <taxon>Nitrosomonas</taxon>
    </lineage>
</organism>
<reference evidence="1 2" key="1">
    <citation type="submission" date="2016-10" db="EMBL/GenBank/DDBJ databases">
        <authorList>
            <person name="de Groot N.N."/>
        </authorList>
    </citation>
    <scope>NUCLEOTIDE SEQUENCE [LARGE SCALE GENOMIC DNA]</scope>
    <source>
        <strain evidence="1 2">Nm110</strain>
    </source>
</reference>